<proteinExistence type="inferred from homology"/>
<dbReference type="PRINTS" id="PR00093">
    <property type="entry name" value="URICASE"/>
</dbReference>
<dbReference type="Pfam" id="PF01014">
    <property type="entry name" value="Uricase"/>
    <property type="match status" value="2"/>
</dbReference>
<feature type="binding site" evidence="7">
    <location>
        <position position="154"/>
    </location>
    <ligand>
        <name>5-hydroxyisourate</name>
        <dbReference type="ChEBI" id="CHEBI:18072"/>
    </ligand>
</feature>
<dbReference type="EC" id="1.7.3.3" evidence="5 8"/>
<feature type="binding site" evidence="7">
    <location>
        <position position="240"/>
    </location>
    <ligand>
        <name>5-hydroxyisourate</name>
        <dbReference type="ChEBI" id="CHEBI:18072"/>
    </ligand>
</feature>
<dbReference type="PIRSF" id="PIRSF000241">
    <property type="entry name" value="Urate_oxidase"/>
    <property type="match status" value="1"/>
</dbReference>
<keyword evidence="10" id="KW-1185">Reference proteome</keyword>
<dbReference type="SUPFAM" id="SSF55620">
    <property type="entry name" value="Tetrahydrobiopterin biosynthesis enzymes-like"/>
    <property type="match status" value="2"/>
</dbReference>
<feature type="binding site" evidence="7">
    <location>
        <position position="214"/>
    </location>
    <ligand>
        <name>urate</name>
        <dbReference type="ChEBI" id="CHEBI:17775"/>
    </ligand>
</feature>
<dbReference type="PANTHER" id="PTHR42874">
    <property type="entry name" value="URICASE"/>
    <property type="match status" value="1"/>
</dbReference>
<evidence type="ECO:0000313" key="10">
    <source>
        <dbReference type="Proteomes" id="UP000319516"/>
    </source>
</evidence>
<dbReference type="PANTHER" id="PTHR42874:SF1">
    <property type="entry name" value="URICASE"/>
    <property type="match status" value="1"/>
</dbReference>
<dbReference type="EMBL" id="VFOP01000001">
    <property type="protein sequence ID" value="TQL51516.1"/>
    <property type="molecule type" value="Genomic_DNA"/>
</dbReference>
<evidence type="ECO:0000256" key="3">
    <source>
        <dbReference type="ARBA" id="ARBA00022631"/>
    </source>
</evidence>
<feature type="binding site" evidence="7">
    <location>
        <position position="214"/>
    </location>
    <ligand>
        <name>5-hydroxyisourate</name>
        <dbReference type="ChEBI" id="CHEBI:18072"/>
    </ligand>
</feature>
<evidence type="ECO:0000256" key="1">
    <source>
        <dbReference type="ARBA" id="ARBA00004831"/>
    </source>
</evidence>
<dbReference type="GO" id="GO:0004846">
    <property type="term" value="F:urate oxidase activity"/>
    <property type="evidence" value="ECO:0007669"/>
    <property type="project" value="UniProtKB-EC"/>
</dbReference>
<comment type="pathway">
    <text evidence="1 5">Purine metabolism; urate degradation; (S)-allantoin from urate: step 1/3.</text>
</comment>
<sequence length="293" mass="33027">MSNVTLTGSQYGKAENRLVRITRDTDRHEIEDLNVTSQLRGDFDAAHYEGDNSHVVATDTQKNTIFSFARDGIGSPEEFLHRLAEHFTSSFDWVSGGRWAAEQFGWSRIADHDHTFYRSAPEVRTAVLVRDGDDETYISGFYGLTVLKSTASGFVGYPKDPYTTLPETEDRIMATDIACRWRYNTSDVDFNASYEAIKKTIMEAFGAEYSKALQHTLFQMAEAVVENHPEVDEIRFSCPNKHHFTSDLSHTNQDNPNVVFYAADRPYGLIEANFAREGAATKDEAWVGIAGYC</sequence>
<name>A0A542YTV4_9MICO</name>
<feature type="binding site" evidence="7">
    <location>
        <position position="171"/>
    </location>
    <ligand>
        <name>5-hydroxyisourate</name>
        <dbReference type="ChEBI" id="CHEBI:18072"/>
    </ligand>
</feature>
<feature type="binding site" evidence="7">
    <location>
        <position position="171"/>
    </location>
    <ligand>
        <name>urate</name>
        <dbReference type="ChEBI" id="CHEBI:17775"/>
    </ligand>
</feature>
<dbReference type="RefSeq" id="WP_141785506.1">
    <property type="nucleotide sequence ID" value="NZ_BAAAIK010000011.1"/>
</dbReference>
<dbReference type="Gene3D" id="3.10.270.10">
    <property type="entry name" value="Urate Oxidase"/>
    <property type="match status" value="1"/>
</dbReference>
<feature type="binding site" evidence="7">
    <location>
        <position position="154"/>
    </location>
    <ligand>
        <name>urate</name>
        <dbReference type="ChEBI" id="CHEBI:17775"/>
    </ligand>
</feature>
<comment type="caution">
    <text evidence="9">The sequence shown here is derived from an EMBL/GenBank/DDBJ whole genome shotgun (WGS) entry which is preliminary data.</text>
</comment>
<evidence type="ECO:0000256" key="6">
    <source>
        <dbReference type="PIRSR" id="PIRSR000241-1"/>
    </source>
</evidence>
<comment type="catalytic activity">
    <reaction evidence="5 8">
        <text>urate + O2 + H2O = 5-hydroxyisourate + H2O2</text>
        <dbReference type="Rhea" id="RHEA:21368"/>
        <dbReference type="ChEBI" id="CHEBI:15377"/>
        <dbReference type="ChEBI" id="CHEBI:15379"/>
        <dbReference type="ChEBI" id="CHEBI:16240"/>
        <dbReference type="ChEBI" id="CHEBI:17775"/>
        <dbReference type="ChEBI" id="CHEBI:18072"/>
        <dbReference type="EC" id="1.7.3.3"/>
    </reaction>
</comment>
<evidence type="ECO:0000256" key="2">
    <source>
        <dbReference type="ARBA" id="ARBA00009760"/>
    </source>
</evidence>
<feature type="binding site" evidence="7">
    <location>
        <position position="59"/>
    </location>
    <ligand>
        <name>urate</name>
        <dbReference type="ChEBI" id="CHEBI:17775"/>
    </ligand>
</feature>
<dbReference type="Proteomes" id="UP000319516">
    <property type="component" value="Unassembled WGS sequence"/>
</dbReference>
<comment type="similarity">
    <text evidence="2 5 8">Belongs to the uricase family.</text>
</comment>
<dbReference type="InterPro" id="IPR019842">
    <property type="entry name" value="Uricase_CS"/>
</dbReference>
<feature type="active site" description="Charge relay system" evidence="6">
    <location>
        <position position="242"/>
    </location>
</feature>
<dbReference type="GO" id="GO:0019628">
    <property type="term" value="P:urate catabolic process"/>
    <property type="evidence" value="ECO:0007669"/>
    <property type="project" value="UniProtKB-UniPathway"/>
</dbReference>
<dbReference type="NCBIfam" id="TIGR03383">
    <property type="entry name" value="urate_oxi"/>
    <property type="match status" value="1"/>
</dbReference>
<dbReference type="OrthoDB" id="9809009at2"/>
<evidence type="ECO:0000256" key="8">
    <source>
        <dbReference type="RuleBase" id="RU004455"/>
    </source>
</evidence>
<keyword evidence="3 5" id="KW-0659">Purine metabolism</keyword>
<feature type="active site" description="Charge relay system" evidence="6">
    <location>
        <position position="13"/>
    </location>
</feature>
<dbReference type="UniPathway" id="UPA00394">
    <property type="reaction ID" value="UER00650"/>
</dbReference>
<comment type="function">
    <text evidence="5 8">Catalyzes the oxidation of uric acid to 5-hydroxyisourate, which is further processed to form (S)-allantoin.</text>
</comment>
<keyword evidence="4 5" id="KW-0560">Oxidoreductase</keyword>
<accession>A0A542YTV4</accession>
<feature type="binding site" evidence="7">
    <location>
        <position position="240"/>
    </location>
    <ligand>
        <name>O2</name>
        <dbReference type="ChEBI" id="CHEBI:15379"/>
    </ligand>
</feature>
<organism evidence="9 10">
    <name type="scientific">Ornithinicoccus hortensis</name>
    <dbReference type="NCBI Taxonomy" id="82346"/>
    <lineage>
        <taxon>Bacteria</taxon>
        <taxon>Bacillati</taxon>
        <taxon>Actinomycetota</taxon>
        <taxon>Actinomycetes</taxon>
        <taxon>Micrococcales</taxon>
        <taxon>Intrasporangiaceae</taxon>
        <taxon>Ornithinicoccus</taxon>
    </lineage>
</organism>
<protein>
    <recommendedName>
        <fullName evidence="5 8">Uricase</fullName>
        <ecNumber evidence="5 8">1.7.3.3</ecNumber>
    </recommendedName>
    <alternativeName>
        <fullName evidence="5">Urate oxidase</fullName>
    </alternativeName>
</protein>
<dbReference type="AlphaFoldDB" id="A0A542YTV4"/>
<dbReference type="InterPro" id="IPR002042">
    <property type="entry name" value="Uricase"/>
</dbReference>
<feature type="active site" description="Charge relay system" evidence="6">
    <location>
        <position position="58"/>
    </location>
</feature>
<gene>
    <name evidence="9" type="ORF">FB467_2663</name>
</gene>
<feature type="binding site" evidence="7">
    <location>
        <position position="240"/>
    </location>
    <ligand>
        <name>urate</name>
        <dbReference type="ChEBI" id="CHEBI:17775"/>
    </ligand>
</feature>
<evidence type="ECO:0000256" key="7">
    <source>
        <dbReference type="PIRSR" id="PIRSR000241-2"/>
    </source>
</evidence>
<dbReference type="GO" id="GO:0006144">
    <property type="term" value="P:purine nucleobase metabolic process"/>
    <property type="evidence" value="ECO:0007669"/>
    <property type="project" value="UniProtKB-KW"/>
</dbReference>
<evidence type="ECO:0000256" key="5">
    <source>
        <dbReference type="PIRNR" id="PIRNR000241"/>
    </source>
</evidence>
<evidence type="ECO:0000256" key="4">
    <source>
        <dbReference type="ARBA" id="ARBA00023002"/>
    </source>
</evidence>
<evidence type="ECO:0000313" key="9">
    <source>
        <dbReference type="EMBL" id="TQL51516.1"/>
    </source>
</evidence>
<feature type="binding site" evidence="7">
    <location>
        <position position="58"/>
    </location>
    <ligand>
        <name>urate</name>
        <dbReference type="ChEBI" id="CHEBI:17775"/>
    </ligand>
</feature>
<reference evidence="9 10" key="1">
    <citation type="submission" date="2019-06" db="EMBL/GenBank/DDBJ databases">
        <title>Sequencing the genomes of 1000 actinobacteria strains.</title>
        <authorList>
            <person name="Klenk H.-P."/>
        </authorList>
    </citation>
    <scope>NUCLEOTIDE SEQUENCE [LARGE SCALE GENOMIC DNA]</scope>
    <source>
        <strain evidence="9 10">DSM 12335</strain>
    </source>
</reference>
<dbReference type="PROSITE" id="PS00366">
    <property type="entry name" value="URICASE"/>
    <property type="match status" value="1"/>
</dbReference>